<evidence type="ECO:0000313" key="2">
    <source>
        <dbReference type="Proteomes" id="UP000007266"/>
    </source>
</evidence>
<proteinExistence type="predicted"/>
<organism evidence="1 2">
    <name type="scientific">Tribolium castaneum</name>
    <name type="common">Red flour beetle</name>
    <dbReference type="NCBI Taxonomy" id="7070"/>
    <lineage>
        <taxon>Eukaryota</taxon>
        <taxon>Metazoa</taxon>
        <taxon>Ecdysozoa</taxon>
        <taxon>Arthropoda</taxon>
        <taxon>Hexapoda</taxon>
        <taxon>Insecta</taxon>
        <taxon>Pterygota</taxon>
        <taxon>Neoptera</taxon>
        <taxon>Endopterygota</taxon>
        <taxon>Coleoptera</taxon>
        <taxon>Polyphaga</taxon>
        <taxon>Cucujiformia</taxon>
        <taxon>Tenebrionidae</taxon>
        <taxon>Tenebrionidae incertae sedis</taxon>
        <taxon>Tribolium</taxon>
    </lineage>
</organism>
<reference evidence="1 2" key="1">
    <citation type="journal article" date="2008" name="Nature">
        <title>The genome of the model beetle and pest Tribolium castaneum.</title>
        <authorList>
            <consortium name="Tribolium Genome Sequencing Consortium"/>
            <person name="Richards S."/>
            <person name="Gibbs R.A."/>
            <person name="Weinstock G.M."/>
            <person name="Brown S.J."/>
            <person name="Denell R."/>
            <person name="Beeman R.W."/>
            <person name="Gibbs R."/>
            <person name="Beeman R.W."/>
            <person name="Brown S.J."/>
            <person name="Bucher G."/>
            <person name="Friedrich M."/>
            <person name="Grimmelikhuijzen C.J."/>
            <person name="Klingler M."/>
            <person name="Lorenzen M."/>
            <person name="Richards S."/>
            <person name="Roth S."/>
            <person name="Schroder R."/>
            <person name="Tautz D."/>
            <person name="Zdobnov E.M."/>
            <person name="Muzny D."/>
            <person name="Gibbs R.A."/>
            <person name="Weinstock G.M."/>
            <person name="Attaway T."/>
            <person name="Bell S."/>
            <person name="Buhay C.J."/>
            <person name="Chandrabose M.N."/>
            <person name="Chavez D."/>
            <person name="Clerk-Blankenburg K.P."/>
            <person name="Cree A."/>
            <person name="Dao M."/>
            <person name="Davis C."/>
            <person name="Chacko J."/>
            <person name="Dinh H."/>
            <person name="Dugan-Rocha S."/>
            <person name="Fowler G."/>
            <person name="Garner T.T."/>
            <person name="Garnes J."/>
            <person name="Gnirke A."/>
            <person name="Hawes A."/>
            <person name="Hernandez J."/>
            <person name="Hines S."/>
            <person name="Holder M."/>
            <person name="Hume J."/>
            <person name="Jhangiani S.N."/>
            <person name="Joshi V."/>
            <person name="Khan Z.M."/>
            <person name="Jackson L."/>
            <person name="Kovar C."/>
            <person name="Kowis A."/>
            <person name="Lee S."/>
            <person name="Lewis L.R."/>
            <person name="Margolis J."/>
            <person name="Morgan M."/>
            <person name="Nazareth L.V."/>
            <person name="Nguyen N."/>
            <person name="Okwuonu G."/>
            <person name="Parker D."/>
            <person name="Richards S."/>
            <person name="Ruiz S.J."/>
            <person name="Santibanez J."/>
            <person name="Savard J."/>
            <person name="Scherer S.E."/>
            <person name="Schneider B."/>
            <person name="Sodergren E."/>
            <person name="Tautz D."/>
            <person name="Vattahil S."/>
            <person name="Villasana D."/>
            <person name="White C.S."/>
            <person name="Wright R."/>
            <person name="Park Y."/>
            <person name="Beeman R.W."/>
            <person name="Lord J."/>
            <person name="Oppert B."/>
            <person name="Lorenzen M."/>
            <person name="Brown S."/>
            <person name="Wang L."/>
            <person name="Savard J."/>
            <person name="Tautz D."/>
            <person name="Richards S."/>
            <person name="Weinstock G."/>
            <person name="Gibbs R.A."/>
            <person name="Liu Y."/>
            <person name="Worley K."/>
            <person name="Weinstock G."/>
            <person name="Elsik C.G."/>
            <person name="Reese J.T."/>
            <person name="Elhaik E."/>
            <person name="Landan G."/>
            <person name="Graur D."/>
            <person name="Arensburger P."/>
            <person name="Atkinson P."/>
            <person name="Beeman R.W."/>
            <person name="Beidler J."/>
            <person name="Brown S.J."/>
            <person name="Demuth J.P."/>
            <person name="Drury D.W."/>
            <person name="Du Y.Z."/>
            <person name="Fujiwara H."/>
            <person name="Lorenzen M."/>
            <person name="Maselli V."/>
            <person name="Osanai M."/>
            <person name="Park Y."/>
            <person name="Robertson H.M."/>
            <person name="Tu Z."/>
            <person name="Wang J.J."/>
            <person name="Wang S."/>
            <person name="Richards S."/>
            <person name="Song H."/>
            <person name="Zhang L."/>
            <person name="Sodergren E."/>
            <person name="Werner D."/>
            <person name="Stanke M."/>
            <person name="Morgenstern B."/>
            <person name="Solovyev V."/>
            <person name="Kosarev P."/>
            <person name="Brown G."/>
            <person name="Chen H.C."/>
            <person name="Ermolaeva O."/>
            <person name="Hlavina W."/>
            <person name="Kapustin Y."/>
            <person name="Kiryutin B."/>
            <person name="Kitts P."/>
            <person name="Maglott D."/>
            <person name="Pruitt K."/>
            <person name="Sapojnikov V."/>
            <person name="Souvorov A."/>
            <person name="Mackey A.J."/>
            <person name="Waterhouse R.M."/>
            <person name="Wyder S."/>
            <person name="Zdobnov E.M."/>
            <person name="Zdobnov E.M."/>
            <person name="Wyder S."/>
            <person name="Kriventseva E.V."/>
            <person name="Kadowaki T."/>
            <person name="Bork P."/>
            <person name="Aranda M."/>
            <person name="Bao R."/>
            <person name="Beermann A."/>
            <person name="Berns N."/>
            <person name="Bolognesi R."/>
            <person name="Bonneton F."/>
            <person name="Bopp D."/>
            <person name="Brown S.J."/>
            <person name="Bucher G."/>
            <person name="Butts T."/>
            <person name="Chaumot A."/>
            <person name="Denell R.E."/>
            <person name="Ferrier D.E."/>
            <person name="Friedrich M."/>
            <person name="Gordon C.M."/>
            <person name="Jindra M."/>
            <person name="Klingler M."/>
            <person name="Lan Q."/>
            <person name="Lattorff H.M."/>
            <person name="Laudet V."/>
            <person name="von Levetsow C."/>
            <person name="Liu Z."/>
            <person name="Lutz R."/>
            <person name="Lynch J.A."/>
            <person name="da Fonseca R.N."/>
            <person name="Posnien N."/>
            <person name="Reuter R."/>
            <person name="Roth S."/>
            <person name="Savard J."/>
            <person name="Schinko J.B."/>
            <person name="Schmitt C."/>
            <person name="Schoppmeier M."/>
            <person name="Schroder R."/>
            <person name="Shippy T.D."/>
            <person name="Simonnet F."/>
            <person name="Marques-Souza H."/>
            <person name="Tautz D."/>
            <person name="Tomoyasu Y."/>
            <person name="Trauner J."/>
            <person name="Van der Zee M."/>
            <person name="Vervoort M."/>
            <person name="Wittkopp N."/>
            <person name="Wimmer E.A."/>
            <person name="Yang X."/>
            <person name="Jones A.K."/>
            <person name="Sattelle D.B."/>
            <person name="Ebert P.R."/>
            <person name="Nelson D."/>
            <person name="Scott J.G."/>
            <person name="Beeman R.W."/>
            <person name="Muthukrishnan S."/>
            <person name="Kramer K.J."/>
            <person name="Arakane Y."/>
            <person name="Beeman R.W."/>
            <person name="Zhu Q."/>
            <person name="Hogenkamp D."/>
            <person name="Dixit R."/>
            <person name="Oppert B."/>
            <person name="Jiang H."/>
            <person name="Zou Z."/>
            <person name="Marshall J."/>
            <person name="Elpidina E."/>
            <person name="Vinokurov K."/>
            <person name="Oppert C."/>
            <person name="Zou Z."/>
            <person name="Evans J."/>
            <person name="Lu Z."/>
            <person name="Zhao P."/>
            <person name="Sumathipala N."/>
            <person name="Altincicek B."/>
            <person name="Vilcinskas A."/>
            <person name="Williams M."/>
            <person name="Hultmark D."/>
            <person name="Hetru C."/>
            <person name="Jiang H."/>
            <person name="Grimmelikhuijzen C.J."/>
            <person name="Hauser F."/>
            <person name="Cazzamali G."/>
            <person name="Williamson M."/>
            <person name="Park Y."/>
            <person name="Li B."/>
            <person name="Tanaka Y."/>
            <person name="Predel R."/>
            <person name="Neupert S."/>
            <person name="Schachtner J."/>
            <person name="Verleyen P."/>
            <person name="Raible F."/>
            <person name="Bork P."/>
            <person name="Friedrich M."/>
            <person name="Walden K.K."/>
            <person name="Robertson H.M."/>
            <person name="Angeli S."/>
            <person name="Foret S."/>
            <person name="Bucher G."/>
            <person name="Schuetz S."/>
            <person name="Maleszka R."/>
            <person name="Wimmer E.A."/>
            <person name="Beeman R.W."/>
            <person name="Lorenzen M."/>
            <person name="Tomoyasu Y."/>
            <person name="Miller S.C."/>
            <person name="Grossmann D."/>
            <person name="Bucher G."/>
        </authorList>
    </citation>
    <scope>NUCLEOTIDE SEQUENCE [LARGE SCALE GENOMIC DNA]</scope>
    <source>
        <strain evidence="1 2">Georgia GA2</strain>
    </source>
</reference>
<dbReference type="Proteomes" id="UP000007266">
    <property type="component" value="Linkage group 7"/>
</dbReference>
<protein>
    <submittedName>
        <fullName evidence="1">Uncharacterized protein</fullName>
    </submittedName>
</protein>
<name>D6WRG4_TRICA</name>
<keyword evidence="2" id="KW-1185">Reference proteome</keyword>
<dbReference type="HOGENOM" id="CLU_2443681_0_0_1"/>
<reference evidence="1 2" key="2">
    <citation type="journal article" date="2010" name="Nucleic Acids Res.">
        <title>BeetleBase in 2010: revisions to provide comprehensive genomic information for Tribolium castaneum.</title>
        <authorList>
            <person name="Kim H.S."/>
            <person name="Murphy T."/>
            <person name="Xia J."/>
            <person name="Caragea D."/>
            <person name="Park Y."/>
            <person name="Beeman R.W."/>
            <person name="Lorenzen M.D."/>
            <person name="Butcher S."/>
            <person name="Manak J.R."/>
            <person name="Brown S.J."/>
        </authorList>
    </citation>
    <scope>GENOME REANNOTATION</scope>
    <source>
        <strain evidence="1 2">Georgia GA2</strain>
    </source>
</reference>
<dbReference type="EMBL" id="KQ971351">
    <property type="protein sequence ID" value="EFA06564.1"/>
    <property type="molecule type" value="Genomic_DNA"/>
</dbReference>
<accession>D6WRG4</accession>
<sequence>MCAKLKNHILLITFENGKDLICNYYRTKTGADYEFNGYFAKNQRQLHAMSEDLRQSFAGIVGDGVIKKRVPNGVESARRECGQFGDHKLR</sequence>
<dbReference type="AlphaFoldDB" id="D6WRG4"/>
<evidence type="ECO:0000313" key="1">
    <source>
        <dbReference type="EMBL" id="EFA06564.1"/>
    </source>
</evidence>
<dbReference type="InParanoid" id="D6WRG4"/>
<gene>
    <name evidence="1" type="primary">GLEAN_09475</name>
    <name evidence="1" type="ORF">TcasGA2_TC009475</name>
</gene>